<comment type="pathway">
    <text evidence="1">One-carbon metabolism; tetrahydrofolate interconversion.</text>
</comment>
<gene>
    <name evidence="11" type="ORF">PBS001_LOCUS7098</name>
    <name evidence="10" type="ORF">PBS003_LOCUS804</name>
</gene>
<feature type="domain" description="Tetrahydrofolate dehydrogenase/cyclohydrolase NAD(P)-binding" evidence="9">
    <location>
        <begin position="163"/>
        <end position="310"/>
    </location>
</feature>
<keyword evidence="7" id="KW-0511">Multifunctional enzyme</keyword>
<dbReference type="Pfam" id="PF00763">
    <property type="entry name" value="THF_DHG_CYH"/>
    <property type="match status" value="1"/>
</dbReference>
<dbReference type="FunFam" id="3.40.50.720:FF:000006">
    <property type="entry name" value="Bifunctional protein FolD"/>
    <property type="match status" value="1"/>
</dbReference>
<feature type="domain" description="Tetrahydrofolate dehydrogenase/cyclohydrolase catalytic" evidence="8">
    <location>
        <begin position="9"/>
        <end position="133"/>
    </location>
</feature>
<dbReference type="InterPro" id="IPR046346">
    <property type="entry name" value="Aminoacid_DH-like_N_sf"/>
</dbReference>
<name>A0AAU9KI53_9STRA</name>
<dbReference type="InterPro" id="IPR036291">
    <property type="entry name" value="NAD(P)-bd_dom_sf"/>
</dbReference>
<accession>A0AAU9KI53</accession>
<proteinExistence type="inferred from homology"/>
<sequence>MEPTALVLDGKVTSDVICSQQLQPQCSAFFQRYKRSVGLAVIIVGSRNDSITYVRMKQRTCTIVGITSWKIHIVLEQDGILKAQDMVIRELLLTIQELNQRDDVDGIILQLPLPSYCNEDAIVATIDPQKDVDGLHPQNHANLFQLATKKVSSHHEETSFALPCTPAGCLELLDQYHIPLEGKHVVVLGRSRIVGLPVSLLCLRRNATVTICHSQTQDLQLRVREADIVIAAIGRARFVQGDWVKPGAIVLDVGINHVEDASKKSGYRLVGDVDFDAVAKVAHAITPVPGGVGPMTVAMLAKNTIQCAMRRLQQQ</sequence>
<evidence type="ECO:0000256" key="6">
    <source>
        <dbReference type="ARBA" id="ARBA00023002"/>
    </source>
</evidence>
<dbReference type="EMBL" id="CAKKTJ010000090">
    <property type="protein sequence ID" value="CAH0473932.1"/>
    <property type="molecule type" value="Genomic_DNA"/>
</dbReference>
<dbReference type="SUPFAM" id="SSF51735">
    <property type="entry name" value="NAD(P)-binding Rossmann-fold domains"/>
    <property type="match status" value="1"/>
</dbReference>
<evidence type="ECO:0000313" key="11">
    <source>
        <dbReference type="EMBL" id="CAH0520626.1"/>
    </source>
</evidence>
<dbReference type="HAMAP" id="MF_01576">
    <property type="entry name" value="THF_DHG_CYH"/>
    <property type="match status" value="1"/>
</dbReference>
<keyword evidence="5" id="KW-0521">NADP</keyword>
<evidence type="ECO:0000313" key="13">
    <source>
        <dbReference type="Proteomes" id="UP001160483"/>
    </source>
</evidence>
<dbReference type="InterPro" id="IPR020867">
    <property type="entry name" value="THF_DH/CycHdrlase_CS"/>
</dbReference>
<dbReference type="Pfam" id="PF02882">
    <property type="entry name" value="THF_DHG_CYH_C"/>
    <property type="match status" value="1"/>
</dbReference>
<keyword evidence="4" id="KW-0378">Hydrolase</keyword>
<dbReference type="Gene3D" id="3.40.50.10860">
    <property type="entry name" value="Leucine Dehydrogenase, chain A, domain 1"/>
    <property type="match status" value="1"/>
</dbReference>
<evidence type="ECO:0000256" key="2">
    <source>
        <dbReference type="ARBA" id="ARBA00011738"/>
    </source>
</evidence>
<dbReference type="SUPFAM" id="SSF53223">
    <property type="entry name" value="Aminoacid dehydrogenase-like, N-terminal domain"/>
    <property type="match status" value="1"/>
</dbReference>
<reference evidence="10 12" key="1">
    <citation type="submission" date="2021-11" db="EMBL/GenBank/DDBJ databases">
        <authorList>
            <person name="Islam A."/>
            <person name="Islam S."/>
            <person name="Flora M.S."/>
            <person name="Rahman M."/>
            <person name="Ziaur R.M."/>
            <person name="Epstein J.H."/>
            <person name="Hassan M."/>
            <person name="Klassen M."/>
            <person name="Woodard K."/>
            <person name="Webb A."/>
            <person name="Webby R.J."/>
            <person name="El Zowalaty M.E."/>
        </authorList>
    </citation>
    <scope>NUCLEOTIDE SEQUENCE</scope>
    <source>
        <strain evidence="11">Pbs1</strain>
        <strain evidence="10">Pbs3</strain>
    </source>
</reference>
<comment type="subunit">
    <text evidence="2">Homodimer.</text>
</comment>
<dbReference type="GO" id="GO:0004477">
    <property type="term" value="F:methenyltetrahydrofolate cyclohydrolase activity"/>
    <property type="evidence" value="ECO:0007669"/>
    <property type="project" value="TreeGrafter"/>
</dbReference>
<dbReference type="InterPro" id="IPR000672">
    <property type="entry name" value="THF_DH/CycHdrlase"/>
</dbReference>
<evidence type="ECO:0000313" key="12">
    <source>
        <dbReference type="Proteomes" id="UP001158986"/>
    </source>
</evidence>
<evidence type="ECO:0000256" key="5">
    <source>
        <dbReference type="ARBA" id="ARBA00022857"/>
    </source>
</evidence>
<evidence type="ECO:0000256" key="3">
    <source>
        <dbReference type="ARBA" id="ARBA00022563"/>
    </source>
</evidence>
<dbReference type="PRINTS" id="PR00085">
    <property type="entry name" value="THFDHDRGNASE"/>
</dbReference>
<keyword evidence="3" id="KW-0554">One-carbon metabolism</keyword>
<keyword evidence="12" id="KW-1185">Reference proteome</keyword>
<dbReference type="GO" id="GO:0035999">
    <property type="term" value="P:tetrahydrofolate interconversion"/>
    <property type="evidence" value="ECO:0007669"/>
    <property type="project" value="TreeGrafter"/>
</dbReference>
<dbReference type="EMBL" id="CAKLCB010000367">
    <property type="protein sequence ID" value="CAH0520626.1"/>
    <property type="molecule type" value="Genomic_DNA"/>
</dbReference>
<dbReference type="AlphaFoldDB" id="A0AAU9KI53"/>
<evidence type="ECO:0000259" key="8">
    <source>
        <dbReference type="Pfam" id="PF00763"/>
    </source>
</evidence>
<evidence type="ECO:0008006" key="14">
    <source>
        <dbReference type="Google" id="ProtNLM"/>
    </source>
</evidence>
<dbReference type="PANTHER" id="PTHR48099">
    <property type="entry name" value="C-1-TETRAHYDROFOLATE SYNTHASE, CYTOPLASMIC-RELATED"/>
    <property type="match status" value="1"/>
</dbReference>
<dbReference type="PROSITE" id="PS00767">
    <property type="entry name" value="THF_DHG_CYH_2"/>
    <property type="match status" value="1"/>
</dbReference>
<dbReference type="CDD" id="cd01080">
    <property type="entry name" value="NAD_bind_m-THF_DH_Cyclohyd"/>
    <property type="match status" value="1"/>
</dbReference>
<evidence type="ECO:0000256" key="1">
    <source>
        <dbReference type="ARBA" id="ARBA00004777"/>
    </source>
</evidence>
<keyword evidence="6" id="KW-0560">Oxidoreductase</keyword>
<protein>
    <recommendedName>
        <fullName evidence="14">Methenyltetrahydrofolate cyclohydrolase</fullName>
    </recommendedName>
</protein>
<dbReference type="GO" id="GO:0004488">
    <property type="term" value="F:methylenetetrahydrofolate dehydrogenase (NADP+) activity"/>
    <property type="evidence" value="ECO:0007669"/>
    <property type="project" value="InterPro"/>
</dbReference>
<evidence type="ECO:0000256" key="4">
    <source>
        <dbReference type="ARBA" id="ARBA00022801"/>
    </source>
</evidence>
<evidence type="ECO:0000313" key="10">
    <source>
        <dbReference type="EMBL" id="CAH0473932.1"/>
    </source>
</evidence>
<comment type="caution">
    <text evidence="10">The sequence shown here is derived from an EMBL/GenBank/DDBJ whole genome shotgun (WGS) entry which is preliminary data.</text>
</comment>
<dbReference type="GO" id="GO:0005829">
    <property type="term" value="C:cytosol"/>
    <property type="evidence" value="ECO:0007669"/>
    <property type="project" value="TreeGrafter"/>
</dbReference>
<evidence type="ECO:0000259" key="9">
    <source>
        <dbReference type="Pfam" id="PF02882"/>
    </source>
</evidence>
<dbReference type="PANTHER" id="PTHR48099:SF5">
    <property type="entry name" value="C-1-TETRAHYDROFOLATE SYNTHASE, CYTOPLASMIC"/>
    <property type="match status" value="1"/>
</dbReference>
<dbReference type="Proteomes" id="UP001160483">
    <property type="component" value="Unassembled WGS sequence"/>
</dbReference>
<evidence type="ECO:0000256" key="7">
    <source>
        <dbReference type="ARBA" id="ARBA00023268"/>
    </source>
</evidence>
<organism evidence="10 13">
    <name type="scientific">Peronospora belbahrii</name>
    <dbReference type="NCBI Taxonomy" id="622444"/>
    <lineage>
        <taxon>Eukaryota</taxon>
        <taxon>Sar</taxon>
        <taxon>Stramenopiles</taxon>
        <taxon>Oomycota</taxon>
        <taxon>Peronosporomycetes</taxon>
        <taxon>Peronosporales</taxon>
        <taxon>Peronosporaceae</taxon>
        <taxon>Peronospora</taxon>
    </lineage>
</organism>
<dbReference type="InterPro" id="IPR020630">
    <property type="entry name" value="THF_DH/CycHdrlase_cat_dom"/>
</dbReference>
<dbReference type="InterPro" id="IPR020631">
    <property type="entry name" value="THF_DH/CycHdrlase_NAD-bd_dom"/>
</dbReference>
<dbReference type="Proteomes" id="UP001158986">
    <property type="component" value="Unassembled WGS sequence"/>
</dbReference>
<dbReference type="Gene3D" id="3.40.50.720">
    <property type="entry name" value="NAD(P)-binding Rossmann-like Domain"/>
    <property type="match status" value="1"/>
</dbReference>